<dbReference type="InterPro" id="IPR019734">
    <property type="entry name" value="TPR_rpt"/>
</dbReference>
<dbReference type="Proteomes" id="UP000319557">
    <property type="component" value="Chromosome"/>
</dbReference>
<keyword evidence="2 3" id="KW-0802">TPR repeat</keyword>
<feature type="repeat" description="TPR" evidence="3">
    <location>
        <begin position="137"/>
        <end position="170"/>
    </location>
</feature>
<evidence type="ECO:0000313" key="4">
    <source>
        <dbReference type="EMBL" id="QDS86375.1"/>
    </source>
</evidence>
<gene>
    <name evidence="4" type="ORF">EC9_05360</name>
</gene>
<dbReference type="SMART" id="SM00028">
    <property type="entry name" value="TPR"/>
    <property type="match status" value="5"/>
</dbReference>
<evidence type="ECO:0000256" key="1">
    <source>
        <dbReference type="ARBA" id="ARBA00022737"/>
    </source>
</evidence>
<dbReference type="PROSITE" id="PS50005">
    <property type="entry name" value="TPR"/>
    <property type="match status" value="1"/>
</dbReference>
<dbReference type="SUPFAM" id="SSF48452">
    <property type="entry name" value="TPR-like"/>
    <property type="match status" value="2"/>
</dbReference>
<keyword evidence="1" id="KW-0677">Repeat</keyword>
<proteinExistence type="predicted"/>
<accession>A0A517LUS0</accession>
<dbReference type="AlphaFoldDB" id="A0A517LUS0"/>
<dbReference type="EMBL" id="CP036261">
    <property type="protein sequence ID" value="QDS86375.1"/>
    <property type="molecule type" value="Genomic_DNA"/>
</dbReference>
<dbReference type="Gene3D" id="1.25.40.10">
    <property type="entry name" value="Tetratricopeptide repeat domain"/>
    <property type="match status" value="3"/>
</dbReference>
<dbReference type="InterPro" id="IPR011990">
    <property type="entry name" value="TPR-like_helical_dom_sf"/>
</dbReference>
<organism evidence="4 5">
    <name type="scientific">Rosistilla ulvae</name>
    <dbReference type="NCBI Taxonomy" id="1930277"/>
    <lineage>
        <taxon>Bacteria</taxon>
        <taxon>Pseudomonadati</taxon>
        <taxon>Planctomycetota</taxon>
        <taxon>Planctomycetia</taxon>
        <taxon>Pirellulales</taxon>
        <taxon>Pirellulaceae</taxon>
        <taxon>Rosistilla</taxon>
    </lineage>
</organism>
<reference evidence="4 5" key="1">
    <citation type="submission" date="2019-02" db="EMBL/GenBank/DDBJ databases">
        <title>Deep-cultivation of Planctomycetes and their phenomic and genomic characterization uncovers novel biology.</title>
        <authorList>
            <person name="Wiegand S."/>
            <person name="Jogler M."/>
            <person name="Boedeker C."/>
            <person name="Pinto D."/>
            <person name="Vollmers J."/>
            <person name="Rivas-Marin E."/>
            <person name="Kohn T."/>
            <person name="Peeters S.H."/>
            <person name="Heuer A."/>
            <person name="Rast P."/>
            <person name="Oberbeckmann S."/>
            <person name="Bunk B."/>
            <person name="Jeske O."/>
            <person name="Meyerdierks A."/>
            <person name="Storesund J.E."/>
            <person name="Kallscheuer N."/>
            <person name="Luecker S."/>
            <person name="Lage O.M."/>
            <person name="Pohl T."/>
            <person name="Merkel B.J."/>
            <person name="Hornburger P."/>
            <person name="Mueller R.-W."/>
            <person name="Bruemmer F."/>
            <person name="Labrenz M."/>
            <person name="Spormann A.M."/>
            <person name="Op den Camp H."/>
            <person name="Overmann J."/>
            <person name="Amann R."/>
            <person name="Jetten M.S.M."/>
            <person name="Mascher T."/>
            <person name="Medema M.H."/>
            <person name="Devos D.P."/>
            <person name="Kaster A.-K."/>
            <person name="Ovreas L."/>
            <person name="Rohde M."/>
            <person name="Galperin M.Y."/>
            <person name="Jogler C."/>
        </authorList>
    </citation>
    <scope>NUCLEOTIDE SEQUENCE [LARGE SCALE GENOMIC DNA]</scope>
    <source>
        <strain evidence="4 5">EC9</strain>
    </source>
</reference>
<dbReference type="PANTHER" id="PTHR45586">
    <property type="entry name" value="TPR REPEAT-CONTAINING PROTEIN PA4667"/>
    <property type="match status" value="1"/>
</dbReference>
<protein>
    <submittedName>
        <fullName evidence="4">Tetratricopeptide repeat protein</fullName>
    </submittedName>
</protein>
<dbReference type="Pfam" id="PF13414">
    <property type="entry name" value="TPR_11"/>
    <property type="match status" value="1"/>
</dbReference>
<sequence length="305" mass="34197">MRLRTAILLIFLCLGFAPGCRAIRRTVDSRQSIEARRMSREGLAAIHQNRWEEAEKLFEAALELSHSDDRAYWGYSEVLWQKGQHAEAISHLEQAVRLSAGAPELRVRLGNMYLEEDRVDDAATQVAHVLESTRDMATAWALHGDILVRQEKLEAALASYHRAISLDRQSPQVRLAIADIYSRQQRHDRLLATVDQLEESTIPTEQAAQLEMMRGIAMRELGHPDSGAQHLQRAIALGMSGREVYHELAKTELASRRFAAASHAIRNALQLAPDDAESLSLAQNIQQAQARLAADTANDDLTQER</sequence>
<evidence type="ECO:0000313" key="5">
    <source>
        <dbReference type="Proteomes" id="UP000319557"/>
    </source>
</evidence>
<name>A0A517LUS0_9BACT</name>
<evidence type="ECO:0000256" key="3">
    <source>
        <dbReference type="PROSITE-ProRule" id="PRU00339"/>
    </source>
</evidence>
<dbReference type="KEGG" id="ruv:EC9_05360"/>
<dbReference type="InterPro" id="IPR051012">
    <property type="entry name" value="CellSynth/LPSAsmb/PSIAsmb"/>
</dbReference>
<evidence type="ECO:0000256" key="2">
    <source>
        <dbReference type="ARBA" id="ARBA00022803"/>
    </source>
</evidence>
<dbReference type="PANTHER" id="PTHR45586:SF1">
    <property type="entry name" value="LIPOPOLYSACCHARIDE ASSEMBLY PROTEIN B"/>
    <property type="match status" value="1"/>
</dbReference>
<dbReference type="Pfam" id="PF13432">
    <property type="entry name" value="TPR_16"/>
    <property type="match status" value="1"/>
</dbReference>
<keyword evidence="5" id="KW-1185">Reference proteome</keyword>